<dbReference type="InterPro" id="IPR009056">
    <property type="entry name" value="Cyt_c-like_dom"/>
</dbReference>
<evidence type="ECO:0000256" key="5">
    <source>
        <dbReference type="SAM" id="MobiDB-lite"/>
    </source>
</evidence>
<dbReference type="GO" id="GO:0009055">
    <property type="term" value="F:electron transfer activity"/>
    <property type="evidence" value="ECO:0007669"/>
    <property type="project" value="InterPro"/>
</dbReference>
<feature type="compositionally biased region" description="Pro residues" evidence="5">
    <location>
        <begin position="241"/>
        <end position="250"/>
    </location>
</feature>
<dbReference type="InterPro" id="IPR036909">
    <property type="entry name" value="Cyt_c-like_dom_sf"/>
</dbReference>
<keyword evidence="9" id="KW-1185">Reference proteome</keyword>
<feature type="domain" description="Cytochrome c" evidence="7">
    <location>
        <begin position="73"/>
        <end position="157"/>
    </location>
</feature>
<keyword evidence="2 4" id="KW-0479">Metal-binding</keyword>
<feature type="region of interest" description="Disordered" evidence="5">
    <location>
        <begin position="172"/>
        <end position="260"/>
    </location>
</feature>
<protein>
    <submittedName>
        <fullName evidence="8">Cytochrome c family protein</fullName>
    </submittedName>
</protein>
<keyword evidence="6" id="KW-0732">Signal</keyword>
<sequence>MPFVTRKTLLVLGGLSAAAVFAAGGFVWSGVYNIAADDLHTRPVYALMDTMRERSIAVRANKLHPPPNLDDPALIRQGAGNYNAMCMSCHLAPGMAETELSKGLYPAPPNLSKQTVDAASAFWVIKHGIKASGMPAWGRSMQDDYIWNMVAFLQQLPGMDAARYRALVASSGGHDHGGGETKPHGHAEGVSDDHDAPETAMDVHAGMDMSDDQPAAAEPSPNAAPESVEHRHADGTVESHPAPPTQPPPAKAADGHDHQH</sequence>
<keyword evidence="3 4" id="KW-0408">Iron</keyword>
<organism evidence="8 9">
    <name type="scientific">Solilutibacter oculi</name>
    <dbReference type="NCBI Taxonomy" id="2698682"/>
    <lineage>
        <taxon>Bacteria</taxon>
        <taxon>Pseudomonadati</taxon>
        <taxon>Pseudomonadota</taxon>
        <taxon>Gammaproteobacteria</taxon>
        <taxon>Lysobacterales</taxon>
        <taxon>Lysobacteraceae</taxon>
        <taxon>Solilutibacter</taxon>
    </lineage>
</organism>
<dbReference type="Gene3D" id="1.10.760.10">
    <property type="entry name" value="Cytochrome c-like domain"/>
    <property type="match status" value="1"/>
</dbReference>
<evidence type="ECO:0000256" key="1">
    <source>
        <dbReference type="ARBA" id="ARBA00022617"/>
    </source>
</evidence>
<dbReference type="PROSITE" id="PS51007">
    <property type="entry name" value="CYTC"/>
    <property type="match status" value="1"/>
</dbReference>
<dbReference type="SUPFAM" id="SSF46626">
    <property type="entry name" value="Cytochrome c"/>
    <property type="match status" value="1"/>
</dbReference>
<evidence type="ECO:0000313" key="8">
    <source>
        <dbReference type="EMBL" id="AXA85240.1"/>
    </source>
</evidence>
<feature type="chain" id="PRO_5016848030" evidence="6">
    <location>
        <begin position="23"/>
        <end position="260"/>
    </location>
</feature>
<dbReference type="Pfam" id="PF13442">
    <property type="entry name" value="Cytochrome_CBB3"/>
    <property type="match status" value="1"/>
</dbReference>
<gene>
    <name evidence="8" type="ORF">DCD74_11630</name>
</gene>
<feature type="compositionally biased region" description="Basic and acidic residues" evidence="5">
    <location>
        <begin position="173"/>
        <end position="197"/>
    </location>
</feature>
<evidence type="ECO:0000256" key="4">
    <source>
        <dbReference type="PROSITE-ProRule" id="PRU00433"/>
    </source>
</evidence>
<dbReference type="KEGG" id="lue:DCD74_11630"/>
<dbReference type="EMBL" id="CP029556">
    <property type="protein sequence ID" value="AXA85240.1"/>
    <property type="molecule type" value="Genomic_DNA"/>
</dbReference>
<dbReference type="AlphaFoldDB" id="A0A344J880"/>
<evidence type="ECO:0000256" key="2">
    <source>
        <dbReference type="ARBA" id="ARBA00022723"/>
    </source>
</evidence>
<dbReference type="Proteomes" id="UP000251842">
    <property type="component" value="Chromosome"/>
</dbReference>
<evidence type="ECO:0000259" key="7">
    <source>
        <dbReference type="PROSITE" id="PS51007"/>
    </source>
</evidence>
<feature type="signal peptide" evidence="6">
    <location>
        <begin position="1"/>
        <end position="22"/>
    </location>
</feature>
<evidence type="ECO:0000313" key="9">
    <source>
        <dbReference type="Proteomes" id="UP000251842"/>
    </source>
</evidence>
<dbReference type="GO" id="GO:0046872">
    <property type="term" value="F:metal ion binding"/>
    <property type="evidence" value="ECO:0007669"/>
    <property type="project" value="UniProtKB-KW"/>
</dbReference>
<dbReference type="GO" id="GO:0020037">
    <property type="term" value="F:heme binding"/>
    <property type="evidence" value="ECO:0007669"/>
    <property type="project" value="InterPro"/>
</dbReference>
<keyword evidence="1 4" id="KW-0349">Heme</keyword>
<reference evidence="9" key="1">
    <citation type="submission" date="2018-05" db="EMBL/GenBank/DDBJ databases">
        <title>Luteimonas pekinense sp. nov., isolated from human Meibomian gland secretions, Beijing, China.</title>
        <authorList>
            <person name="Wen T."/>
            <person name="Bai H."/>
            <person name="Lv H."/>
        </authorList>
    </citation>
    <scope>NUCLEOTIDE SEQUENCE [LARGE SCALE GENOMIC DNA]</scope>
    <source>
        <strain evidence="9">83-4</strain>
    </source>
</reference>
<proteinExistence type="predicted"/>
<name>A0A344J880_9GAMM</name>
<feature type="compositionally biased region" description="Low complexity" evidence="5">
    <location>
        <begin position="214"/>
        <end position="226"/>
    </location>
</feature>
<evidence type="ECO:0000256" key="6">
    <source>
        <dbReference type="SAM" id="SignalP"/>
    </source>
</evidence>
<accession>A0A344J880</accession>
<feature type="compositionally biased region" description="Basic and acidic residues" evidence="5">
    <location>
        <begin position="227"/>
        <end position="237"/>
    </location>
</feature>
<dbReference type="OrthoDB" id="9765171at2"/>
<evidence type="ECO:0000256" key="3">
    <source>
        <dbReference type="ARBA" id="ARBA00023004"/>
    </source>
</evidence>